<name>A0A853J9J6_9GAMM</name>
<evidence type="ECO:0000313" key="2">
    <source>
        <dbReference type="EMBL" id="NZA25424.1"/>
    </source>
</evidence>
<dbReference type="RefSeq" id="WP_180677230.1">
    <property type="nucleotide sequence ID" value="NZ_JACCKA010000026.1"/>
</dbReference>
<sequence length="460" mass="49267">MNRLLVVQQQHRWLVFDGASVRLLEARPRLDRPAIVIGDFGGAGSNVISLEGSPAHAVALIEKRLRSDGLIDGESKILIHKSRSMGGGYQTLFTAIELEAWQQNYSWAESQADHCLLVPVTSLLWHATGTGQGVVLHSGNQVSALAVFKHSIVYRSALAYSDEPADLLMTVGALAEQFAADLEDGEDDVAQLTMRWCTVLAGREDGAADTGAALREVFSARSGMQVAAVPSRRVTDEAGIGYDSSIDWLAAAATPLIAVNRPTSRIAYVAERVLPLASAASLLIALSLAALSGRWALSAGEANRRAERLSQEVQQIDMRIAAMHERQGVPEGFDETLALVERAAALHGDLDPEASLRLVRSAAAGDVRILRLRLDAQTTAPRAGAAAMAPERTLRVDGMVEAGRGRPGMQIADFVERLRRQGFDPVPADPQSNLGAQGSGSFFSYLLRIRPAATITGGER</sequence>
<organism evidence="2 3">
    <name type="scientific">Luteimonas salinisoli</name>
    <dbReference type="NCBI Taxonomy" id="2752307"/>
    <lineage>
        <taxon>Bacteria</taxon>
        <taxon>Pseudomonadati</taxon>
        <taxon>Pseudomonadota</taxon>
        <taxon>Gammaproteobacteria</taxon>
        <taxon>Lysobacterales</taxon>
        <taxon>Lysobacteraceae</taxon>
        <taxon>Luteimonas</taxon>
    </lineage>
</organism>
<keyword evidence="3" id="KW-1185">Reference proteome</keyword>
<evidence type="ECO:0000256" key="1">
    <source>
        <dbReference type="SAM" id="Coils"/>
    </source>
</evidence>
<keyword evidence="1" id="KW-0175">Coiled coil</keyword>
<dbReference type="AlphaFoldDB" id="A0A853J9J6"/>
<feature type="coiled-coil region" evidence="1">
    <location>
        <begin position="299"/>
        <end position="326"/>
    </location>
</feature>
<evidence type="ECO:0000313" key="3">
    <source>
        <dbReference type="Proteomes" id="UP000578091"/>
    </source>
</evidence>
<protein>
    <submittedName>
        <fullName evidence="2">Uncharacterized protein</fullName>
    </submittedName>
</protein>
<comment type="caution">
    <text evidence="2">The sequence shown here is derived from an EMBL/GenBank/DDBJ whole genome shotgun (WGS) entry which is preliminary data.</text>
</comment>
<accession>A0A853J9J6</accession>
<reference evidence="2 3" key="1">
    <citation type="submission" date="2020-07" db="EMBL/GenBank/DDBJ databases">
        <title>Luteimonas sp. SJ-92.</title>
        <authorList>
            <person name="Huang X.-X."/>
            <person name="Xu L."/>
            <person name="Sun J.-Q."/>
        </authorList>
    </citation>
    <scope>NUCLEOTIDE SEQUENCE [LARGE SCALE GENOMIC DNA]</scope>
    <source>
        <strain evidence="2 3">SJ-92</strain>
    </source>
</reference>
<proteinExistence type="predicted"/>
<dbReference type="EMBL" id="JACCKA010000026">
    <property type="protein sequence ID" value="NZA25424.1"/>
    <property type="molecule type" value="Genomic_DNA"/>
</dbReference>
<gene>
    <name evidence="2" type="ORF">H0E84_03435</name>
</gene>
<dbReference type="Proteomes" id="UP000578091">
    <property type="component" value="Unassembled WGS sequence"/>
</dbReference>